<protein>
    <submittedName>
        <fullName evidence="9">Type IV secretion system protein VirB10</fullName>
    </submittedName>
</protein>
<feature type="transmembrane region" description="Helical" evidence="8">
    <location>
        <begin position="43"/>
        <end position="61"/>
    </location>
</feature>
<dbReference type="KEGG" id="bcd:BARCL_0642"/>
<evidence type="ECO:0000256" key="2">
    <source>
        <dbReference type="ARBA" id="ARBA00010265"/>
    </source>
</evidence>
<dbReference type="OrthoDB" id="9807354at2"/>
<dbReference type="GO" id="GO:0005886">
    <property type="term" value="C:plasma membrane"/>
    <property type="evidence" value="ECO:0007669"/>
    <property type="project" value="UniProtKB-SubCell"/>
</dbReference>
<dbReference type="AlphaFoldDB" id="E6YFW5"/>
<dbReference type="STRING" id="696125.BARCL_0072"/>
<comment type="subcellular location">
    <subcellularLocation>
        <location evidence="1">Cell membrane</location>
        <topology evidence="1">Single-pass membrane protein</topology>
    </subcellularLocation>
</comment>
<evidence type="ECO:0000256" key="1">
    <source>
        <dbReference type="ARBA" id="ARBA00004162"/>
    </source>
</evidence>
<dbReference type="InterPro" id="IPR042217">
    <property type="entry name" value="T4SS_VirB10/TrbI"/>
</dbReference>
<feature type="region of interest" description="Disordered" evidence="7">
    <location>
        <begin position="1"/>
        <end position="28"/>
    </location>
</feature>
<dbReference type="EMBL" id="FN645454">
    <property type="protein sequence ID" value="CBI76323.1"/>
    <property type="molecule type" value="Genomic_DNA"/>
</dbReference>
<dbReference type="EMBL" id="FN645454">
    <property type="protein sequence ID" value="CBI75753.1"/>
    <property type="molecule type" value="Genomic_DNA"/>
</dbReference>
<evidence type="ECO:0000313" key="9">
    <source>
        <dbReference type="EMBL" id="CBI75753.1"/>
    </source>
</evidence>
<dbReference type="KEGG" id="bcd:BARCL_0072"/>
<feature type="region of interest" description="Disordered" evidence="7">
    <location>
        <begin position="145"/>
        <end position="170"/>
    </location>
</feature>
<evidence type="ECO:0000313" key="11">
    <source>
        <dbReference type="EMBL" id="CBI76323.1"/>
    </source>
</evidence>
<keyword evidence="3" id="KW-1003">Cell membrane</keyword>
<reference evidence="12" key="1">
    <citation type="submission" date="2009-11" db="EMBL/GenBank/DDBJ databases">
        <title>Genome sequencing of Bartonella species and comparative genomics.</title>
        <authorList>
            <person name="Engel P."/>
            <person name="Salzburger W."/>
            <person name="Marius L."/>
            <person name="Chao-Chin C."/>
            <person name="Soichi M."/>
            <person name="Christa L."/>
            <person name="Alexandra C."/>
            <person name="Aurelie L."/>
            <person name="Claudine M."/>
            <person name="Stephan S.C."/>
            <person name="Christoph D."/>
        </authorList>
    </citation>
    <scope>NUCLEOTIDE SEQUENCE [LARGE SCALE GENOMIC DNA]</scope>
    <source>
        <strain evidence="12">CIP 104772 / 73</strain>
    </source>
</reference>
<dbReference type="EMBL" id="FN645454">
    <property type="protein sequence ID" value="CBI76308.1"/>
    <property type="molecule type" value="Genomic_DNA"/>
</dbReference>
<dbReference type="Pfam" id="PF03743">
    <property type="entry name" value="TrbI"/>
    <property type="match status" value="1"/>
</dbReference>
<accession>E6YFW5</accession>
<keyword evidence="5 8" id="KW-1133">Transmembrane helix</keyword>
<dbReference type="HOGENOM" id="CLU_041899_1_0_5"/>
<name>E6YFW5_BARC7</name>
<gene>
    <name evidence="9" type="primary">virB10</name>
    <name evidence="9" type="ordered locus">BARCL_0072</name>
    <name evidence="10" type="ordered locus">BARCL_0627</name>
    <name evidence="11" type="ordered locus">BARCL_0642</name>
</gene>
<comment type="similarity">
    <text evidence="2">Belongs to the TrbI/VirB10 family.</text>
</comment>
<feature type="compositionally biased region" description="Basic and acidic residues" evidence="7">
    <location>
        <begin position="10"/>
        <end position="28"/>
    </location>
</feature>
<keyword evidence="12" id="KW-1185">Reference proteome</keyword>
<evidence type="ECO:0000313" key="12">
    <source>
        <dbReference type="Proteomes" id="UP000009101"/>
    </source>
</evidence>
<evidence type="ECO:0000256" key="8">
    <source>
        <dbReference type="SAM" id="Phobius"/>
    </source>
</evidence>
<keyword evidence="6 8" id="KW-0472">Membrane</keyword>
<dbReference type="RefSeq" id="WP_013544429.1">
    <property type="nucleotide sequence ID" value="NC_014932.1"/>
</dbReference>
<dbReference type="InterPro" id="IPR047695">
    <property type="entry name" value="T4SS_VirB10/PtlG"/>
</dbReference>
<evidence type="ECO:0000256" key="4">
    <source>
        <dbReference type="ARBA" id="ARBA00022692"/>
    </source>
</evidence>
<evidence type="ECO:0000256" key="5">
    <source>
        <dbReference type="ARBA" id="ARBA00022989"/>
    </source>
</evidence>
<sequence length="426" mass="46994">MNDEMDEISFNDRDTIKDRNRTEDRDTIKDNQGKKESFNVGKAIALLILFSVCIYLMYAILSTSKDTKKQPIELPKETTNKQTELFQSVKPTLAPLELVDKNKTLLPKVELPTPTINQPESNNSDNKLLEAAQRAPVLAYSNPNQQQANTANNNDNNGASPSQNNNPDKTAQQFNQLLKPTKLDGIRASTLGNRNYIIAMGASIPCILETAVSSEQQGFVSCIVSRDILSDNGRVVLLDKGTQIVGEYRAGLKKGQTRLFVLWNRAKTPSGVIITLGSPATDALGRSGIDGDIDNHWFERLGSALLVSIVRDATNYANDWINLPKQQKEEKETTNILSAGADIFSSGTSGIGTISAGVDMARMLAENYINIPPTLTKNQGEMINVFVVRDLDFSTVYKLKIIENNKQIIHRAFSGDFNKNSMVTPK</sequence>
<proteinExistence type="inferred from homology"/>
<dbReference type="Proteomes" id="UP000009101">
    <property type="component" value="Chromosome"/>
</dbReference>
<evidence type="ECO:0000256" key="6">
    <source>
        <dbReference type="ARBA" id="ARBA00023136"/>
    </source>
</evidence>
<dbReference type="KEGG" id="bcd:BARCL_0627"/>
<evidence type="ECO:0000313" key="10">
    <source>
        <dbReference type="EMBL" id="CBI76308.1"/>
    </source>
</evidence>
<evidence type="ECO:0000256" key="3">
    <source>
        <dbReference type="ARBA" id="ARBA00022475"/>
    </source>
</evidence>
<dbReference type="eggNOG" id="COG2948">
    <property type="taxonomic scope" value="Bacteria"/>
</dbReference>
<dbReference type="NCBIfam" id="NF038091">
    <property type="entry name" value="T4SS_VirB10"/>
    <property type="match status" value="1"/>
</dbReference>
<dbReference type="Gene3D" id="2.40.128.260">
    <property type="entry name" value="Type IV secretion system, VirB10/TraB/TrbI"/>
    <property type="match status" value="2"/>
</dbReference>
<evidence type="ECO:0000256" key="7">
    <source>
        <dbReference type="SAM" id="MobiDB-lite"/>
    </source>
</evidence>
<reference evidence="9 12" key="2">
    <citation type="journal article" date="2011" name="PLoS Genet.">
        <title>Parallel evolution of a type IV secretion system in radiating lineages of the host-restricted bacterial pathogen Bartonella.</title>
        <authorList>
            <person name="Engel P."/>
            <person name="Salzburger W."/>
            <person name="Liesch M."/>
            <person name="Chang C.C."/>
            <person name="Maruyama S."/>
            <person name="Lanz C."/>
            <person name="Calteau A."/>
            <person name="Lajus A."/>
            <person name="Medigue C."/>
            <person name="Schuster S.C."/>
            <person name="Dehio C."/>
        </authorList>
    </citation>
    <scope>NUCLEOTIDE SEQUENCE [LARGE SCALE GENOMIC DNA]</scope>
    <source>
        <strain evidence="9">73</strain>
        <strain evidence="12">CIP 104772 / 73</strain>
    </source>
</reference>
<organism evidence="9 12">
    <name type="scientific">Bartonella clarridgeiae (strain CCUG 45776 / CIP 104772 / 73)</name>
    <dbReference type="NCBI Taxonomy" id="696125"/>
    <lineage>
        <taxon>Bacteria</taxon>
        <taxon>Pseudomonadati</taxon>
        <taxon>Pseudomonadota</taxon>
        <taxon>Alphaproteobacteria</taxon>
        <taxon>Hyphomicrobiales</taxon>
        <taxon>Bartonellaceae</taxon>
        <taxon>Bartonella</taxon>
    </lineage>
</organism>
<feature type="compositionally biased region" description="Low complexity" evidence="7">
    <location>
        <begin position="145"/>
        <end position="167"/>
    </location>
</feature>
<keyword evidence="4 8" id="KW-0812">Transmembrane</keyword>
<dbReference type="InterPro" id="IPR005498">
    <property type="entry name" value="T4SS_VirB10/TraB/TrbI"/>
</dbReference>
<dbReference type="CDD" id="cd16429">
    <property type="entry name" value="VirB10"/>
    <property type="match status" value="1"/>
</dbReference>